<comment type="caution">
    <text evidence="1">The sequence shown here is derived from an EMBL/GenBank/DDBJ whole genome shotgun (WGS) entry which is preliminary data.</text>
</comment>
<proteinExistence type="predicted"/>
<name>A0A9D1KZA9_9FIRM</name>
<dbReference type="Proteomes" id="UP000824124">
    <property type="component" value="Unassembled WGS sequence"/>
</dbReference>
<reference evidence="1" key="1">
    <citation type="submission" date="2020-10" db="EMBL/GenBank/DDBJ databases">
        <authorList>
            <person name="Gilroy R."/>
        </authorList>
    </citation>
    <scope>NUCLEOTIDE SEQUENCE</scope>
    <source>
        <strain evidence="1">2830</strain>
    </source>
</reference>
<evidence type="ECO:0000313" key="1">
    <source>
        <dbReference type="EMBL" id="HIU10395.1"/>
    </source>
</evidence>
<sequence>MVNAYRKALQSLWTGVCTVYVRVPSPTPDPATGRTVWAVEAVAEAVPCRLSFETLSETQDESSAAKVTQSVKLFLDPAVPLPAGSKLTVTQNGVTGEYVQSGEAAVYSNHKEVPLELFERWA</sequence>
<evidence type="ECO:0000313" key="2">
    <source>
        <dbReference type="Proteomes" id="UP000824124"/>
    </source>
</evidence>
<reference evidence="1" key="2">
    <citation type="journal article" date="2021" name="PeerJ">
        <title>Extensive microbial diversity within the chicken gut microbiome revealed by metagenomics and culture.</title>
        <authorList>
            <person name="Gilroy R."/>
            <person name="Ravi A."/>
            <person name="Getino M."/>
            <person name="Pursley I."/>
            <person name="Horton D.L."/>
            <person name="Alikhan N.F."/>
            <person name="Baker D."/>
            <person name="Gharbi K."/>
            <person name="Hall N."/>
            <person name="Watson M."/>
            <person name="Adriaenssens E.M."/>
            <person name="Foster-Nyarko E."/>
            <person name="Jarju S."/>
            <person name="Secka A."/>
            <person name="Antonio M."/>
            <person name="Oren A."/>
            <person name="Chaudhuri R.R."/>
            <person name="La Ragione R."/>
            <person name="Hildebrand F."/>
            <person name="Pallen M.J."/>
        </authorList>
    </citation>
    <scope>NUCLEOTIDE SEQUENCE</scope>
    <source>
        <strain evidence="1">2830</strain>
    </source>
</reference>
<dbReference type="EMBL" id="DVMH01000021">
    <property type="protein sequence ID" value="HIU10395.1"/>
    <property type="molecule type" value="Genomic_DNA"/>
</dbReference>
<organism evidence="1 2">
    <name type="scientific">Candidatus Avidehalobacter gallistercoris</name>
    <dbReference type="NCBI Taxonomy" id="2840694"/>
    <lineage>
        <taxon>Bacteria</taxon>
        <taxon>Bacillati</taxon>
        <taxon>Bacillota</taxon>
        <taxon>Clostridia</taxon>
        <taxon>Eubacteriales</taxon>
        <taxon>Peptococcaceae</taxon>
        <taxon>Peptococcaceae incertae sedis</taxon>
        <taxon>Candidatus Avidehalobacter</taxon>
    </lineage>
</organism>
<dbReference type="AlphaFoldDB" id="A0A9D1KZA9"/>
<gene>
    <name evidence="1" type="ORF">IAB00_04005</name>
</gene>
<accession>A0A9D1KZA9</accession>
<protein>
    <submittedName>
        <fullName evidence="1">Uncharacterized protein</fullName>
    </submittedName>
</protein>